<feature type="transmembrane region" description="Helical" evidence="1">
    <location>
        <begin position="123"/>
        <end position="140"/>
    </location>
</feature>
<evidence type="ECO:0000313" key="3">
    <source>
        <dbReference type="Proteomes" id="UP000015354"/>
    </source>
</evidence>
<accession>S9TLM5</accession>
<organism evidence="2 3">
    <name type="scientific">Strigomonas culicis</name>
    <dbReference type="NCBI Taxonomy" id="28005"/>
    <lineage>
        <taxon>Eukaryota</taxon>
        <taxon>Discoba</taxon>
        <taxon>Euglenozoa</taxon>
        <taxon>Kinetoplastea</taxon>
        <taxon>Metakinetoplastina</taxon>
        <taxon>Trypanosomatida</taxon>
        <taxon>Trypanosomatidae</taxon>
        <taxon>Strigomonadinae</taxon>
        <taxon>Strigomonas</taxon>
    </lineage>
</organism>
<feature type="transmembrane region" description="Helical" evidence="1">
    <location>
        <begin position="97"/>
        <end position="117"/>
    </location>
</feature>
<dbReference type="EMBL" id="ATMH01010569">
    <property type="protein sequence ID" value="EPY17268.1"/>
    <property type="molecule type" value="Genomic_DNA"/>
</dbReference>
<dbReference type="AlphaFoldDB" id="S9TLM5"/>
<keyword evidence="3" id="KW-1185">Reference proteome</keyword>
<keyword evidence="1" id="KW-0812">Transmembrane</keyword>
<dbReference type="Proteomes" id="UP000015354">
    <property type="component" value="Unassembled WGS sequence"/>
</dbReference>
<proteinExistence type="predicted"/>
<protein>
    <submittedName>
        <fullName evidence="2">Uncharacterized protein</fullName>
    </submittedName>
</protein>
<reference evidence="2 3" key="1">
    <citation type="journal article" date="2013" name="PLoS ONE">
        <title>Predicting the Proteins of Angomonas deanei, Strigomonas culicis and Their Respective Endosymbionts Reveals New Aspects of the Trypanosomatidae Family.</title>
        <authorList>
            <person name="Motta M.C."/>
            <person name="Martins A.C."/>
            <person name="de Souza S.S."/>
            <person name="Catta-Preta C.M."/>
            <person name="Silva R."/>
            <person name="Klein C.C."/>
            <person name="de Almeida L.G."/>
            <person name="de Lima Cunha O."/>
            <person name="Ciapina L.P."/>
            <person name="Brocchi M."/>
            <person name="Colabardini A.C."/>
            <person name="de Araujo Lima B."/>
            <person name="Machado C.R."/>
            <person name="de Almeida Soares C.M."/>
            <person name="Probst C.M."/>
            <person name="de Menezes C.B."/>
            <person name="Thompson C.E."/>
            <person name="Bartholomeu D.C."/>
            <person name="Gradia D.F."/>
            <person name="Pavoni D.P."/>
            <person name="Grisard E.C."/>
            <person name="Fantinatti-Garboggini F."/>
            <person name="Marchini F.K."/>
            <person name="Rodrigues-Luiz G.F."/>
            <person name="Wagner G."/>
            <person name="Goldman G.H."/>
            <person name="Fietto J.L."/>
            <person name="Elias M.C."/>
            <person name="Goldman M.H."/>
            <person name="Sagot M.F."/>
            <person name="Pereira M."/>
            <person name="Stoco P.H."/>
            <person name="de Mendonca-Neto R.P."/>
            <person name="Teixeira S.M."/>
            <person name="Maciel T.E."/>
            <person name="de Oliveira Mendes T.A."/>
            <person name="Urmenyi T.P."/>
            <person name="de Souza W."/>
            <person name="Schenkman S."/>
            <person name="de Vasconcelos A.T."/>
        </authorList>
    </citation>
    <scope>NUCLEOTIDE SEQUENCE [LARGE SCALE GENOMIC DNA]</scope>
</reference>
<keyword evidence="1" id="KW-1133">Transmembrane helix</keyword>
<dbReference type="OrthoDB" id="271179at2759"/>
<comment type="caution">
    <text evidence="2">The sequence shown here is derived from an EMBL/GenBank/DDBJ whole genome shotgun (WGS) entry which is preliminary data.</text>
</comment>
<sequence>MATTCYVSILHESASLYTVYLSYVTERQAQHARRLTALDPAWLEEHMSNTVISLCTIAWSLIFLGTVNFIYGPSKRAGVVVTASAVNCFYTAAKGMLTCYALSAIATLIVLTAVVSVHVVELIGMWLVMFLLLVWAPAIIDSCSTDYMALLSVIFAFGAKALHAVTSAAAVCPPGRPLLPPLAEPQPSV</sequence>
<evidence type="ECO:0000313" key="2">
    <source>
        <dbReference type="EMBL" id="EPY17268.1"/>
    </source>
</evidence>
<gene>
    <name evidence="2" type="ORF">STCU_10716</name>
</gene>
<keyword evidence="1" id="KW-0472">Membrane</keyword>
<name>S9TLM5_9TRYP</name>
<feature type="transmembrane region" description="Helical" evidence="1">
    <location>
        <begin position="147"/>
        <end position="171"/>
    </location>
</feature>
<feature type="transmembrane region" description="Helical" evidence="1">
    <location>
        <begin position="51"/>
        <end position="71"/>
    </location>
</feature>
<evidence type="ECO:0000256" key="1">
    <source>
        <dbReference type="SAM" id="Phobius"/>
    </source>
</evidence>